<protein>
    <submittedName>
        <fullName evidence="4">Zinc carboxypeptidase</fullName>
    </submittedName>
</protein>
<dbReference type="GO" id="GO:0004181">
    <property type="term" value="F:metallocarboxypeptidase activity"/>
    <property type="evidence" value="ECO:0007669"/>
    <property type="project" value="InterPro"/>
</dbReference>
<gene>
    <name evidence="4" type="ORF">Mal48_31230</name>
</gene>
<name>A0A517QQG6_9PLAN</name>
<dbReference type="PROSITE" id="PS52035">
    <property type="entry name" value="PEPTIDASE_M14"/>
    <property type="match status" value="1"/>
</dbReference>
<proteinExistence type="inferred from homology"/>
<reference evidence="4 5" key="1">
    <citation type="submission" date="2019-02" db="EMBL/GenBank/DDBJ databases">
        <title>Deep-cultivation of Planctomycetes and their phenomic and genomic characterization uncovers novel biology.</title>
        <authorList>
            <person name="Wiegand S."/>
            <person name="Jogler M."/>
            <person name="Boedeker C."/>
            <person name="Pinto D."/>
            <person name="Vollmers J."/>
            <person name="Rivas-Marin E."/>
            <person name="Kohn T."/>
            <person name="Peeters S.H."/>
            <person name="Heuer A."/>
            <person name="Rast P."/>
            <person name="Oberbeckmann S."/>
            <person name="Bunk B."/>
            <person name="Jeske O."/>
            <person name="Meyerdierks A."/>
            <person name="Storesund J.E."/>
            <person name="Kallscheuer N."/>
            <person name="Luecker S."/>
            <person name="Lage O.M."/>
            <person name="Pohl T."/>
            <person name="Merkel B.J."/>
            <person name="Hornburger P."/>
            <person name="Mueller R.-W."/>
            <person name="Bruemmer F."/>
            <person name="Labrenz M."/>
            <person name="Spormann A.M."/>
            <person name="Op den Camp H."/>
            <person name="Overmann J."/>
            <person name="Amann R."/>
            <person name="Jetten M.S.M."/>
            <person name="Mascher T."/>
            <person name="Medema M.H."/>
            <person name="Devos D.P."/>
            <person name="Kaster A.-K."/>
            <person name="Ovreas L."/>
            <person name="Rohde M."/>
            <person name="Galperin M.Y."/>
            <person name="Jogler C."/>
        </authorList>
    </citation>
    <scope>NUCLEOTIDE SEQUENCE [LARGE SCALE GENOMIC DNA]</scope>
    <source>
        <strain evidence="4 5">Mal48</strain>
    </source>
</reference>
<sequence length="536" mass="61253" precursor="true">MSKLIVLLLTSFCLYSIPCIAQDQANVERVHRVTHDEYEATLKFWEQKFSDFFELQVVGSTENGYDIHLIKITDPDVDDAQKQIALITSLHGGPERSGTTTALHFVEWVTGDSPEAQELRRKQILLIMPINHPESFFETDRFGNAAKIDPYTGGGPQHWDLKKLVYLSLDKAPEVKAVLDVVDRWQPEIHADLHGTGLQEYPLEKLGDRTRYQGQTMFEVSGSAYSNFALRPWDWRVTEAMIKSGEQAGYPSDRFEADAQRSFHGPAMNGISDRTWSGQSNFYTAQYGYAKYHTMVSTFEIGWEKSGIARLRGLLEIGNKPWQNEPYAGYPVNRVKFFIGHFVTAYGNSAAERRQSRVQLWQNQGQFGQAVLYPQTDGRDTYFVTTSAAANKLLVKDKDQFLKALSKRKDIDFDSFQQFLRRGPEVQVAVSKPSQKVESTYSNESGIGFRLRIPYRNPQFDSIKLNGHPLKQDAKNGWTSWFANGYTQVQINLPPSETKNQDLFLVTCEYTPDEVRRIGWEPPQEVQEQLKSKNKQ</sequence>
<dbReference type="GO" id="GO:0006508">
    <property type="term" value="P:proteolysis"/>
    <property type="evidence" value="ECO:0007669"/>
    <property type="project" value="InterPro"/>
</dbReference>
<keyword evidence="4" id="KW-0378">Hydrolase</keyword>
<keyword evidence="4" id="KW-0645">Protease</keyword>
<dbReference type="Pfam" id="PF00246">
    <property type="entry name" value="Peptidase_M14"/>
    <property type="match status" value="1"/>
</dbReference>
<evidence type="ECO:0000256" key="2">
    <source>
        <dbReference type="SAM" id="SignalP"/>
    </source>
</evidence>
<feature type="signal peptide" evidence="2">
    <location>
        <begin position="1"/>
        <end position="21"/>
    </location>
</feature>
<organism evidence="4 5">
    <name type="scientific">Thalassoglobus polymorphus</name>
    <dbReference type="NCBI Taxonomy" id="2527994"/>
    <lineage>
        <taxon>Bacteria</taxon>
        <taxon>Pseudomonadati</taxon>
        <taxon>Planctomycetota</taxon>
        <taxon>Planctomycetia</taxon>
        <taxon>Planctomycetales</taxon>
        <taxon>Planctomycetaceae</taxon>
        <taxon>Thalassoglobus</taxon>
    </lineage>
</organism>
<dbReference type="Gene3D" id="3.40.630.10">
    <property type="entry name" value="Zn peptidases"/>
    <property type="match status" value="1"/>
</dbReference>
<evidence type="ECO:0000256" key="1">
    <source>
        <dbReference type="PROSITE-ProRule" id="PRU01379"/>
    </source>
</evidence>
<keyword evidence="5" id="KW-1185">Reference proteome</keyword>
<comment type="similarity">
    <text evidence="1">Belongs to the peptidase M14 family.</text>
</comment>
<comment type="caution">
    <text evidence="1">Lacks conserved residue(s) required for the propagation of feature annotation.</text>
</comment>
<keyword evidence="4" id="KW-0121">Carboxypeptidase</keyword>
<dbReference type="OrthoDB" id="289639at2"/>
<dbReference type="GO" id="GO:0008270">
    <property type="term" value="F:zinc ion binding"/>
    <property type="evidence" value="ECO:0007669"/>
    <property type="project" value="InterPro"/>
</dbReference>
<evidence type="ECO:0000313" key="5">
    <source>
        <dbReference type="Proteomes" id="UP000315724"/>
    </source>
</evidence>
<dbReference type="InterPro" id="IPR000834">
    <property type="entry name" value="Peptidase_M14"/>
</dbReference>
<evidence type="ECO:0000313" key="4">
    <source>
        <dbReference type="EMBL" id="QDT33867.1"/>
    </source>
</evidence>
<accession>A0A517QQG6</accession>
<evidence type="ECO:0000259" key="3">
    <source>
        <dbReference type="PROSITE" id="PS52035"/>
    </source>
</evidence>
<dbReference type="RefSeq" id="WP_145200865.1">
    <property type="nucleotide sequence ID" value="NZ_CP036267.1"/>
</dbReference>
<dbReference type="KEGG" id="tpol:Mal48_31230"/>
<keyword evidence="2" id="KW-0732">Signal</keyword>
<feature type="domain" description="Peptidase M14" evidence="3">
    <location>
        <begin position="31"/>
        <end position="321"/>
    </location>
</feature>
<dbReference type="EMBL" id="CP036267">
    <property type="protein sequence ID" value="QDT33867.1"/>
    <property type="molecule type" value="Genomic_DNA"/>
</dbReference>
<dbReference type="SUPFAM" id="SSF53187">
    <property type="entry name" value="Zn-dependent exopeptidases"/>
    <property type="match status" value="1"/>
</dbReference>
<dbReference type="Proteomes" id="UP000315724">
    <property type="component" value="Chromosome"/>
</dbReference>
<dbReference type="AlphaFoldDB" id="A0A517QQG6"/>
<feature type="chain" id="PRO_5022120582" evidence="2">
    <location>
        <begin position="22"/>
        <end position="536"/>
    </location>
</feature>